<dbReference type="AlphaFoldDB" id="A0A9Q3GCG1"/>
<organism evidence="1 2">
    <name type="scientific">Austropuccinia psidii MF-1</name>
    <dbReference type="NCBI Taxonomy" id="1389203"/>
    <lineage>
        <taxon>Eukaryota</taxon>
        <taxon>Fungi</taxon>
        <taxon>Dikarya</taxon>
        <taxon>Basidiomycota</taxon>
        <taxon>Pucciniomycotina</taxon>
        <taxon>Pucciniomycetes</taxon>
        <taxon>Pucciniales</taxon>
        <taxon>Sphaerophragmiaceae</taxon>
        <taxon>Austropuccinia</taxon>
    </lineage>
</organism>
<comment type="caution">
    <text evidence="1">The sequence shown here is derived from an EMBL/GenBank/DDBJ whole genome shotgun (WGS) entry which is preliminary data.</text>
</comment>
<dbReference type="Proteomes" id="UP000765509">
    <property type="component" value="Unassembled WGS sequence"/>
</dbReference>
<proteinExistence type="predicted"/>
<accession>A0A9Q3GCG1</accession>
<name>A0A9Q3GCG1_9BASI</name>
<dbReference type="EMBL" id="AVOT02000370">
    <property type="protein sequence ID" value="MBW0462533.1"/>
    <property type="molecule type" value="Genomic_DNA"/>
</dbReference>
<evidence type="ECO:0000313" key="2">
    <source>
        <dbReference type="Proteomes" id="UP000765509"/>
    </source>
</evidence>
<sequence length="85" mass="10012">MSSLHLFQEDLDLPPLYFHSSLEEQLDEEEDPEEIKTLLKVVPPPYHYYLDLISKVQAEKLPPHHTCDHHIKLEVFLPTVGVIYY</sequence>
<gene>
    <name evidence="1" type="ORF">O181_002248</name>
</gene>
<protein>
    <submittedName>
        <fullName evidence="1">Uncharacterized protein</fullName>
    </submittedName>
</protein>
<evidence type="ECO:0000313" key="1">
    <source>
        <dbReference type="EMBL" id="MBW0462533.1"/>
    </source>
</evidence>
<keyword evidence="2" id="KW-1185">Reference proteome</keyword>
<reference evidence="1" key="1">
    <citation type="submission" date="2021-03" db="EMBL/GenBank/DDBJ databases">
        <title>Draft genome sequence of rust myrtle Austropuccinia psidii MF-1, a brazilian biotype.</title>
        <authorList>
            <person name="Quecine M.C."/>
            <person name="Pachon D.M.R."/>
            <person name="Bonatelli M.L."/>
            <person name="Correr F.H."/>
            <person name="Franceschini L.M."/>
            <person name="Leite T.F."/>
            <person name="Margarido G.R.A."/>
            <person name="Almeida C.A."/>
            <person name="Ferrarezi J.A."/>
            <person name="Labate C.A."/>
        </authorList>
    </citation>
    <scope>NUCLEOTIDE SEQUENCE</scope>
    <source>
        <strain evidence="1">MF-1</strain>
    </source>
</reference>